<organism evidence="10 11">
    <name type="scientific">Ridgeia piscesae</name>
    <name type="common">Tubeworm</name>
    <dbReference type="NCBI Taxonomy" id="27915"/>
    <lineage>
        <taxon>Eukaryota</taxon>
        <taxon>Metazoa</taxon>
        <taxon>Spiralia</taxon>
        <taxon>Lophotrochozoa</taxon>
        <taxon>Annelida</taxon>
        <taxon>Polychaeta</taxon>
        <taxon>Sedentaria</taxon>
        <taxon>Canalipalpata</taxon>
        <taxon>Sabellida</taxon>
        <taxon>Siboglinidae</taxon>
        <taxon>Ridgeia</taxon>
    </lineage>
</organism>
<evidence type="ECO:0000256" key="5">
    <source>
        <dbReference type="ARBA" id="ARBA00022840"/>
    </source>
</evidence>
<dbReference type="InterPro" id="IPR011545">
    <property type="entry name" value="DEAD/DEAH_box_helicase_dom"/>
</dbReference>
<evidence type="ECO:0000256" key="6">
    <source>
        <dbReference type="ARBA" id="ARBA00047984"/>
    </source>
</evidence>
<dbReference type="Pfam" id="PF07717">
    <property type="entry name" value="OB_NTP_bind"/>
    <property type="match status" value="1"/>
</dbReference>
<dbReference type="Pfam" id="PF04408">
    <property type="entry name" value="WHD_HA2"/>
    <property type="match status" value="1"/>
</dbReference>
<evidence type="ECO:0000313" key="10">
    <source>
        <dbReference type="EMBL" id="KAK2173254.1"/>
    </source>
</evidence>
<evidence type="ECO:0000256" key="3">
    <source>
        <dbReference type="ARBA" id="ARBA00022801"/>
    </source>
</evidence>
<dbReference type="InterPro" id="IPR007502">
    <property type="entry name" value="Helicase-assoc_dom"/>
</dbReference>
<feature type="compositionally biased region" description="Polar residues" evidence="7">
    <location>
        <begin position="1"/>
        <end position="17"/>
    </location>
</feature>
<dbReference type="InterPro" id="IPR048333">
    <property type="entry name" value="HA2_WH"/>
</dbReference>
<sequence length="687" mass="76539">MLPNANTPKTDSGSQNGKRPFHSPSPQSNKKQKLMNGSAHSYVQLQEERQQLPIYSARKKLLQQVQRLASAIVIGETGSGKTTQIPQFLYEAQMHRNHLIACTQPRRVAAMTVAERVAAEKGAEVGELVGYCVRFDDMTNENTRIKYMTDGMLLREAILDPILKRYSIVILDEAHERTVHTDVLFGVVKAAQKQRKNRGLMPLKIIVMSATMDVDHFSQYFGDAPVLYIQGRQFPVEVLYATEPQSDYLFAALVTVFQVHKDAPPNEDILVFLTGQEEIESAVKSIKDIAQDLSQDYPPLVVCPMYAALPAYHQLRVFQPTPKGSRKVIVSTNIAETSVTIHGIKHVIDTGMVKAKSYNAGSGLDLLRVQRVSQAQAWQRTGRAGREAPGSCYRLYTEPEFGKMNINAVPEIQRCNLASVVLQLLALGISDVLSFDFMDKPSKDSLEAALQQLEWLGAVAVADCSAQGKLKLTAVGKQMAAFPLDPKLAKILLVAREHNCLDEMLTIVALLSVESILHTPQNKRDEAVAARKKFVSPDGDHLTMLNIYRAYKSFNGSKQWCFENYVNGRNLKLAAEVRKQLHEISCRLQLPSNSCGRDTTPIRKCLTAGLFMNSAELQKEGKYATLITRKAVAIHPSSSLFMCKPACVVYTELVQTTKCYMRDVCVVDPDWLTEAAPKCFKKKKMST</sequence>
<dbReference type="PROSITE" id="PS00690">
    <property type="entry name" value="DEAH_ATP_HELICASE"/>
    <property type="match status" value="1"/>
</dbReference>
<evidence type="ECO:0000259" key="9">
    <source>
        <dbReference type="PROSITE" id="PS51194"/>
    </source>
</evidence>
<evidence type="ECO:0000256" key="7">
    <source>
        <dbReference type="SAM" id="MobiDB-lite"/>
    </source>
</evidence>
<dbReference type="InterPro" id="IPR027417">
    <property type="entry name" value="P-loop_NTPase"/>
</dbReference>
<dbReference type="GO" id="GO:0005524">
    <property type="term" value="F:ATP binding"/>
    <property type="evidence" value="ECO:0007669"/>
    <property type="project" value="UniProtKB-KW"/>
</dbReference>
<keyword evidence="5" id="KW-0067">ATP-binding</keyword>
<dbReference type="InterPro" id="IPR001650">
    <property type="entry name" value="Helicase_C-like"/>
</dbReference>
<dbReference type="PROSITE" id="PS51192">
    <property type="entry name" value="HELICASE_ATP_BIND_1"/>
    <property type="match status" value="1"/>
</dbReference>
<dbReference type="Pfam" id="PF00271">
    <property type="entry name" value="Helicase_C"/>
    <property type="match status" value="1"/>
</dbReference>
<feature type="region of interest" description="Disordered" evidence="7">
    <location>
        <begin position="1"/>
        <end position="38"/>
    </location>
</feature>
<keyword evidence="11" id="KW-1185">Reference proteome</keyword>
<dbReference type="Gene3D" id="3.40.50.300">
    <property type="entry name" value="P-loop containing nucleotide triphosphate hydrolases"/>
    <property type="match status" value="2"/>
</dbReference>
<dbReference type="Pfam" id="PF00270">
    <property type="entry name" value="DEAD"/>
    <property type="match status" value="1"/>
</dbReference>
<comment type="catalytic activity">
    <reaction evidence="6">
        <text>ATP + H2O = ADP + phosphate + H(+)</text>
        <dbReference type="Rhea" id="RHEA:13065"/>
        <dbReference type="ChEBI" id="CHEBI:15377"/>
        <dbReference type="ChEBI" id="CHEBI:15378"/>
        <dbReference type="ChEBI" id="CHEBI:30616"/>
        <dbReference type="ChEBI" id="CHEBI:43474"/>
        <dbReference type="ChEBI" id="CHEBI:456216"/>
        <dbReference type="EC" id="3.6.4.13"/>
    </reaction>
</comment>
<dbReference type="GO" id="GO:0003725">
    <property type="term" value="F:double-stranded RNA binding"/>
    <property type="evidence" value="ECO:0007669"/>
    <property type="project" value="TreeGrafter"/>
</dbReference>
<evidence type="ECO:0000259" key="8">
    <source>
        <dbReference type="PROSITE" id="PS51192"/>
    </source>
</evidence>
<keyword evidence="4" id="KW-0347">Helicase</keyword>
<gene>
    <name evidence="10" type="ORF">NP493_889g01091</name>
</gene>
<dbReference type="Proteomes" id="UP001209878">
    <property type="component" value="Unassembled WGS sequence"/>
</dbReference>
<evidence type="ECO:0000256" key="2">
    <source>
        <dbReference type="ARBA" id="ARBA00022741"/>
    </source>
</evidence>
<name>A0AAD9KKG9_RIDPI</name>
<proteinExistence type="predicted"/>
<dbReference type="FunFam" id="3.40.50.300:FF:000750">
    <property type="entry name" value="Putative ATP-dependent RNA helicase DHX33"/>
    <property type="match status" value="1"/>
</dbReference>
<dbReference type="SMART" id="SM00487">
    <property type="entry name" value="DEXDc"/>
    <property type="match status" value="1"/>
</dbReference>
<keyword evidence="2" id="KW-0547">Nucleotide-binding</keyword>
<dbReference type="InterPro" id="IPR002464">
    <property type="entry name" value="DNA/RNA_helicase_DEAH_CS"/>
</dbReference>
<dbReference type="PANTHER" id="PTHR18934">
    <property type="entry name" value="ATP-DEPENDENT RNA HELICASE"/>
    <property type="match status" value="1"/>
</dbReference>
<dbReference type="SMART" id="SM00847">
    <property type="entry name" value="HA2"/>
    <property type="match status" value="1"/>
</dbReference>
<dbReference type="PROSITE" id="PS51194">
    <property type="entry name" value="HELICASE_CTER"/>
    <property type="match status" value="1"/>
</dbReference>
<reference evidence="10" key="1">
    <citation type="journal article" date="2023" name="Mol. Biol. Evol.">
        <title>Third-Generation Sequencing Reveals the Adaptive Role of the Epigenome in Three Deep-Sea Polychaetes.</title>
        <authorList>
            <person name="Perez M."/>
            <person name="Aroh O."/>
            <person name="Sun Y."/>
            <person name="Lan Y."/>
            <person name="Juniper S.K."/>
            <person name="Young C.R."/>
            <person name="Angers B."/>
            <person name="Qian P.Y."/>
        </authorList>
    </citation>
    <scope>NUCLEOTIDE SEQUENCE</scope>
    <source>
        <strain evidence="10">R07B-5</strain>
    </source>
</reference>
<keyword evidence="3" id="KW-0378">Hydrolase</keyword>
<dbReference type="GO" id="GO:0016787">
    <property type="term" value="F:hydrolase activity"/>
    <property type="evidence" value="ECO:0007669"/>
    <property type="project" value="UniProtKB-KW"/>
</dbReference>
<feature type="domain" description="Helicase C-terminal" evidence="9">
    <location>
        <begin position="255"/>
        <end position="428"/>
    </location>
</feature>
<dbReference type="SMART" id="SM00490">
    <property type="entry name" value="HELICc"/>
    <property type="match status" value="1"/>
</dbReference>
<accession>A0AAD9KKG9</accession>
<dbReference type="EMBL" id="JAODUO010000889">
    <property type="protein sequence ID" value="KAK2173254.1"/>
    <property type="molecule type" value="Genomic_DNA"/>
</dbReference>
<dbReference type="InterPro" id="IPR011709">
    <property type="entry name" value="DEAD-box_helicase_OB_fold"/>
</dbReference>
<protein>
    <recommendedName>
        <fullName evidence="1">RNA helicase</fullName>
        <ecNumber evidence="1">3.6.4.13</ecNumber>
    </recommendedName>
</protein>
<dbReference type="CDD" id="cd17978">
    <property type="entry name" value="DEXHc_DHX33"/>
    <property type="match status" value="1"/>
</dbReference>
<dbReference type="AlphaFoldDB" id="A0AAD9KKG9"/>
<evidence type="ECO:0000256" key="1">
    <source>
        <dbReference type="ARBA" id="ARBA00012552"/>
    </source>
</evidence>
<dbReference type="PANTHER" id="PTHR18934:SF118">
    <property type="entry name" value="ATP-DEPENDENT RNA HELICASE DHX33"/>
    <property type="match status" value="1"/>
</dbReference>
<dbReference type="SUPFAM" id="SSF52540">
    <property type="entry name" value="P-loop containing nucleoside triphosphate hydrolases"/>
    <property type="match status" value="1"/>
</dbReference>
<dbReference type="GO" id="GO:0005730">
    <property type="term" value="C:nucleolus"/>
    <property type="evidence" value="ECO:0007669"/>
    <property type="project" value="TreeGrafter"/>
</dbReference>
<dbReference type="Gene3D" id="1.20.120.1080">
    <property type="match status" value="1"/>
</dbReference>
<evidence type="ECO:0000313" key="11">
    <source>
        <dbReference type="Proteomes" id="UP001209878"/>
    </source>
</evidence>
<dbReference type="CDD" id="cd18791">
    <property type="entry name" value="SF2_C_RHA"/>
    <property type="match status" value="1"/>
</dbReference>
<comment type="caution">
    <text evidence="10">The sequence shown here is derived from an EMBL/GenBank/DDBJ whole genome shotgun (WGS) entry which is preliminary data.</text>
</comment>
<dbReference type="GO" id="GO:0003724">
    <property type="term" value="F:RNA helicase activity"/>
    <property type="evidence" value="ECO:0007669"/>
    <property type="project" value="UniProtKB-EC"/>
</dbReference>
<dbReference type="FunFam" id="3.40.50.300:FF:000145">
    <property type="entry name" value="probable ATP-dependent RNA helicase DHX40"/>
    <property type="match status" value="1"/>
</dbReference>
<dbReference type="InterPro" id="IPR014001">
    <property type="entry name" value="Helicase_ATP-bd"/>
</dbReference>
<dbReference type="GO" id="GO:0045943">
    <property type="term" value="P:positive regulation of transcription by RNA polymerase I"/>
    <property type="evidence" value="ECO:0007669"/>
    <property type="project" value="TreeGrafter"/>
</dbReference>
<dbReference type="EC" id="3.6.4.13" evidence="1"/>
<feature type="domain" description="Helicase ATP-binding" evidence="8">
    <location>
        <begin position="62"/>
        <end position="230"/>
    </location>
</feature>
<dbReference type="Pfam" id="PF21010">
    <property type="entry name" value="HA2_C"/>
    <property type="match status" value="1"/>
</dbReference>
<evidence type="ECO:0000256" key="4">
    <source>
        <dbReference type="ARBA" id="ARBA00022806"/>
    </source>
</evidence>